<dbReference type="Proteomes" id="UP001519310">
    <property type="component" value="Unassembled WGS sequence"/>
</dbReference>
<comment type="caution">
    <text evidence="2">The sequence shown here is derived from an EMBL/GenBank/DDBJ whole genome shotgun (WGS) entry which is preliminary data.</text>
</comment>
<evidence type="ECO:0000256" key="1">
    <source>
        <dbReference type="SAM" id="SignalP"/>
    </source>
</evidence>
<protein>
    <submittedName>
        <fullName evidence="2">Uncharacterized protein</fullName>
    </submittedName>
</protein>
<name>A0ABS4L7F8_STRAV</name>
<dbReference type="EMBL" id="JAGGLQ010000006">
    <property type="protein sequence ID" value="MBP2038017.1"/>
    <property type="molecule type" value="Genomic_DNA"/>
</dbReference>
<feature type="chain" id="PRO_5046778268" evidence="1">
    <location>
        <begin position="34"/>
        <end position="78"/>
    </location>
</feature>
<reference evidence="2 3" key="1">
    <citation type="submission" date="2021-03" db="EMBL/GenBank/DDBJ databases">
        <title>Genomic Encyclopedia of Type Strains, Phase IV (KMG-IV): sequencing the most valuable type-strain genomes for metagenomic binning, comparative biology and taxonomic classification.</title>
        <authorList>
            <person name="Goeker M."/>
        </authorList>
    </citation>
    <scope>NUCLEOTIDE SEQUENCE [LARGE SCALE GENOMIC DNA]</scope>
    <source>
        <strain evidence="2 3">DSM 40526</strain>
    </source>
</reference>
<evidence type="ECO:0000313" key="2">
    <source>
        <dbReference type="EMBL" id="MBP2038017.1"/>
    </source>
</evidence>
<sequence length="78" mass="7833">MQALRVKRLFAVSAIGVLMAGGAALGAAGTASAAAPTHAPTYVTGGGWDDDDHGYGGHGHGWYDDDDDWGGGYGHGDC</sequence>
<accession>A0ABS4L7F8</accession>
<gene>
    <name evidence="2" type="ORF">J2Z77_003824</name>
</gene>
<organism evidence="2 3">
    <name type="scientific">Streptomyces avidinii</name>
    <dbReference type="NCBI Taxonomy" id="1895"/>
    <lineage>
        <taxon>Bacteria</taxon>
        <taxon>Bacillati</taxon>
        <taxon>Actinomycetota</taxon>
        <taxon>Actinomycetes</taxon>
        <taxon>Kitasatosporales</taxon>
        <taxon>Streptomycetaceae</taxon>
        <taxon>Streptomyces</taxon>
    </lineage>
</organism>
<keyword evidence="3" id="KW-1185">Reference proteome</keyword>
<proteinExistence type="predicted"/>
<keyword evidence="1" id="KW-0732">Signal</keyword>
<feature type="signal peptide" evidence="1">
    <location>
        <begin position="1"/>
        <end position="33"/>
    </location>
</feature>
<evidence type="ECO:0000313" key="3">
    <source>
        <dbReference type="Proteomes" id="UP001519310"/>
    </source>
</evidence>
<dbReference type="RefSeq" id="WP_189970229.1">
    <property type="nucleotide sequence ID" value="NZ_BMVL01000006.1"/>
</dbReference>